<dbReference type="EMBL" id="OL634959">
    <property type="protein sequence ID" value="UMO77794.1"/>
    <property type="molecule type" value="Genomic_DNA"/>
</dbReference>
<evidence type="ECO:0000313" key="1">
    <source>
        <dbReference type="EMBL" id="UMO77794.1"/>
    </source>
</evidence>
<sequence length="60" mass="6932">MSYDDAVREASRVKSYYPYRIVGVVSKDGVVWETLSGKTMSRFNSRLKKGYQVVLLERVL</sequence>
<proteinExistence type="predicted"/>
<protein>
    <submittedName>
        <fullName evidence="1">Uncharacterized protein</fullName>
    </submittedName>
</protein>
<dbReference type="Proteomes" id="UP001061889">
    <property type="component" value="Segment"/>
</dbReference>
<name>A0A976MGH4_9CAUD</name>
<organism evidence="1 2">
    <name type="scientific">Bacteriophage Phi NF-1</name>
    <dbReference type="NCBI Taxonomy" id="2900273"/>
    <lineage>
        <taxon>Viruses</taxon>
        <taxon>Duplodnaviria</taxon>
        <taxon>Heunggongvirae</taxon>
        <taxon>Uroviricota</taxon>
        <taxon>Caudoviricetes</taxon>
        <taxon>Autographivirales</taxon>
        <taxon>Autoscriptoviridae</taxon>
        <taxon>Catalonvirus</taxon>
        <taxon>Catalonvirus NF1</taxon>
    </lineage>
</organism>
<keyword evidence="2" id="KW-1185">Reference proteome</keyword>
<evidence type="ECO:0000313" key="2">
    <source>
        <dbReference type="Proteomes" id="UP001061889"/>
    </source>
</evidence>
<accession>A0A976MGH4</accession>
<reference evidence="1" key="1">
    <citation type="submission" date="2021-11" db="EMBL/GenBank/DDBJ databases">
        <title>Phage-based biocontrol of nitrification in agricultural soil.</title>
        <authorList>
            <person name="Muniesa M."/>
            <person name="Quiros P."/>
            <person name="Salaet I."/>
        </authorList>
    </citation>
    <scope>NUCLEOTIDE SEQUENCE</scope>
</reference>